<evidence type="ECO:0000313" key="8">
    <source>
        <dbReference type="Proteomes" id="UP000248857"/>
    </source>
</evidence>
<evidence type="ECO:0000313" key="7">
    <source>
        <dbReference type="EMBL" id="PZD73866.1"/>
    </source>
</evidence>
<dbReference type="Proteomes" id="UP000248857">
    <property type="component" value="Unassembled WGS sequence"/>
</dbReference>
<sequence>MTSEQSGAATPFPLPQEGNGDYSLQVHFKTERDCLTLFIPPPSATALDWLELWQQLQQRLDAGKRFWNTITPVNVVVGDRLIDGRQLQQLATALSAVNLQLQCLHTNRRQTAVAAVTAGYSVEQQSPILPLSQSPLARFRKTPSEPSVVEPLYLQTTLRSGNEVRHPGTVVILGDLNPGSAVIADGDILVWGRLRGMAHAGAGGNRQCRIMALQMEPTQLRVAELVARAPENPPTYFYPEVAYIEEDRIQITRTTDSPKK</sequence>
<evidence type="ECO:0000256" key="3">
    <source>
        <dbReference type="ARBA" id="ARBA00023306"/>
    </source>
</evidence>
<evidence type="ECO:0000256" key="5">
    <source>
        <dbReference type="HAMAP-Rule" id="MF_00267"/>
    </source>
</evidence>
<dbReference type="RefSeq" id="WP_110985643.1">
    <property type="nucleotide sequence ID" value="NZ_CAWNWM010000004.1"/>
</dbReference>
<gene>
    <name evidence="7" type="primary">minC_1</name>
    <name evidence="5" type="synonym">minC</name>
    <name evidence="7" type="ORF">C1752_01679</name>
</gene>
<dbReference type="GO" id="GO:1901891">
    <property type="term" value="P:regulation of cell septum assembly"/>
    <property type="evidence" value="ECO:0007669"/>
    <property type="project" value="InterPro"/>
</dbReference>
<evidence type="ECO:0000256" key="4">
    <source>
        <dbReference type="ARBA" id="ARBA00046874"/>
    </source>
</evidence>
<evidence type="ECO:0000256" key="1">
    <source>
        <dbReference type="ARBA" id="ARBA00022618"/>
    </source>
</evidence>
<keyword evidence="8" id="KW-1185">Reference proteome</keyword>
<evidence type="ECO:0000259" key="6">
    <source>
        <dbReference type="Pfam" id="PF03775"/>
    </source>
</evidence>
<dbReference type="GO" id="GO:0000917">
    <property type="term" value="P:division septum assembly"/>
    <property type="evidence" value="ECO:0007669"/>
    <property type="project" value="UniProtKB-KW"/>
</dbReference>
<dbReference type="SUPFAM" id="SSF63848">
    <property type="entry name" value="Cell-division inhibitor MinC, C-terminal domain"/>
    <property type="match status" value="1"/>
</dbReference>
<dbReference type="InterPro" id="IPR013033">
    <property type="entry name" value="MinC"/>
</dbReference>
<accession>A0A2W1JKZ7</accession>
<organism evidence="7 8">
    <name type="scientific">Acaryochloris thomasi RCC1774</name>
    <dbReference type="NCBI Taxonomy" id="1764569"/>
    <lineage>
        <taxon>Bacteria</taxon>
        <taxon>Bacillati</taxon>
        <taxon>Cyanobacteriota</taxon>
        <taxon>Cyanophyceae</taxon>
        <taxon>Acaryochloridales</taxon>
        <taxon>Acaryochloridaceae</taxon>
        <taxon>Acaryochloris</taxon>
        <taxon>Acaryochloris thomasi</taxon>
    </lineage>
</organism>
<dbReference type="InterPro" id="IPR016098">
    <property type="entry name" value="CAP/MinC_C"/>
</dbReference>
<dbReference type="Pfam" id="PF03775">
    <property type="entry name" value="MinC_C"/>
    <property type="match status" value="1"/>
</dbReference>
<dbReference type="EMBL" id="PQWO01000004">
    <property type="protein sequence ID" value="PZD73866.1"/>
    <property type="molecule type" value="Genomic_DNA"/>
</dbReference>
<dbReference type="NCBIfam" id="TIGR01222">
    <property type="entry name" value="minC"/>
    <property type="match status" value="1"/>
</dbReference>
<dbReference type="InterPro" id="IPR036145">
    <property type="entry name" value="MinC_C_sf"/>
</dbReference>
<keyword evidence="1 5" id="KW-0132">Cell division</keyword>
<name>A0A2W1JKZ7_9CYAN</name>
<keyword evidence="2 5" id="KW-0717">Septation</keyword>
<proteinExistence type="inferred from homology"/>
<evidence type="ECO:0000256" key="2">
    <source>
        <dbReference type="ARBA" id="ARBA00023210"/>
    </source>
</evidence>
<dbReference type="PANTHER" id="PTHR34108">
    <property type="entry name" value="SEPTUM SITE-DETERMINING PROTEIN MINC"/>
    <property type="match status" value="1"/>
</dbReference>
<dbReference type="AlphaFoldDB" id="A0A2W1JKZ7"/>
<dbReference type="PANTHER" id="PTHR34108:SF1">
    <property type="entry name" value="SEPTUM SITE-DETERMINING PROTEIN MINC"/>
    <property type="match status" value="1"/>
</dbReference>
<comment type="function">
    <text evidence="5">Cell division inhibitor that blocks the formation of polar Z ring septums. Rapidly oscillates between the poles of the cell to destabilize FtsZ filaments that have formed before they mature into polar Z rings. Prevents FtsZ polymerization.</text>
</comment>
<comment type="subunit">
    <text evidence="4 5">Interacts with MinD and FtsZ.</text>
</comment>
<dbReference type="NCBIfam" id="NF001778">
    <property type="entry name" value="PRK00513.2-4"/>
    <property type="match status" value="1"/>
</dbReference>
<dbReference type="HAMAP" id="MF_00267">
    <property type="entry name" value="MinC"/>
    <property type="match status" value="1"/>
</dbReference>
<dbReference type="OrthoDB" id="9790810at2"/>
<keyword evidence="3 5" id="KW-0131">Cell cycle</keyword>
<comment type="similarity">
    <text evidence="5">Belongs to the MinC family.</text>
</comment>
<dbReference type="GO" id="GO:0000902">
    <property type="term" value="P:cell morphogenesis"/>
    <property type="evidence" value="ECO:0007669"/>
    <property type="project" value="InterPro"/>
</dbReference>
<reference evidence="7 8" key="1">
    <citation type="journal article" date="2018" name="Sci. Rep.">
        <title>A novel species of the marine cyanobacterium Acaryochloris with a unique pigment content and lifestyle.</title>
        <authorList>
            <person name="Partensky F."/>
            <person name="Six C."/>
            <person name="Ratin M."/>
            <person name="Garczarek L."/>
            <person name="Vaulot D."/>
            <person name="Probert I."/>
            <person name="Calteau A."/>
            <person name="Gourvil P."/>
            <person name="Marie D."/>
            <person name="Grebert T."/>
            <person name="Bouchier C."/>
            <person name="Le Panse S."/>
            <person name="Gachenot M."/>
            <person name="Rodriguez F."/>
            <person name="Garrido J.L."/>
        </authorList>
    </citation>
    <scope>NUCLEOTIDE SEQUENCE [LARGE SCALE GENOMIC DNA]</scope>
    <source>
        <strain evidence="7 8">RCC1774</strain>
    </source>
</reference>
<dbReference type="InterPro" id="IPR005526">
    <property type="entry name" value="Septum_form_inhib_MinC_C"/>
</dbReference>
<comment type="caution">
    <text evidence="7">The sequence shown here is derived from an EMBL/GenBank/DDBJ whole genome shotgun (WGS) entry which is preliminary data.</text>
</comment>
<feature type="domain" description="Septum formation inhibitor MinC C-terminal" evidence="6">
    <location>
        <begin position="154"/>
        <end position="251"/>
    </location>
</feature>
<dbReference type="Gene3D" id="2.160.20.70">
    <property type="match status" value="1"/>
</dbReference>
<protein>
    <recommendedName>
        <fullName evidence="5">Probable septum site-determining protein MinC</fullName>
    </recommendedName>
</protein>